<gene>
    <name evidence="1" type="ORF">DN068_21605</name>
</gene>
<dbReference type="Proteomes" id="UP000248745">
    <property type="component" value="Unassembled WGS sequence"/>
</dbReference>
<proteinExistence type="predicted"/>
<accession>A0A2W2AF95</accession>
<reference evidence="1 2" key="1">
    <citation type="submission" date="2018-06" db="EMBL/GenBank/DDBJ databases">
        <title>Mucibacter soli gen. nov., sp. nov., a new member of the family Chitinophagaceae producing mucin.</title>
        <authorList>
            <person name="Kim M.-K."/>
            <person name="Park S."/>
            <person name="Kim T.-S."/>
            <person name="Joung Y."/>
            <person name="Han J.-H."/>
            <person name="Kim S.B."/>
        </authorList>
    </citation>
    <scope>NUCLEOTIDE SEQUENCE [LARGE SCALE GENOMIC DNA]</scope>
    <source>
        <strain evidence="1 2">R1-15</strain>
    </source>
</reference>
<sequence length="164" mass="18504">MFIKEVLILPEIVTKNTLKQTLRKGDGKEAVALLYARYGPMLYGYILKFVPAQKDAEKILVNLFAKLPGQMEEACSSPLSIYSWLQGRARELVLIHNHVRHENATFTECMAMLADAPAILQETFMEIYLKGRSRTEVAAMQQTTEAEVAKNLFAALSIIRKKLS</sequence>
<protein>
    <recommendedName>
        <fullName evidence="3">Sigma-70 family RNA polymerase sigma factor</fullName>
    </recommendedName>
</protein>
<evidence type="ECO:0008006" key="3">
    <source>
        <dbReference type="Google" id="ProtNLM"/>
    </source>
</evidence>
<keyword evidence="2" id="KW-1185">Reference proteome</keyword>
<comment type="caution">
    <text evidence="1">The sequence shown here is derived from an EMBL/GenBank/DDBJ whole genome shotgun (WGS) entry which is preliminary data.</text>
</comment>
<evidence type="ECO:0000313" key="2">
    <source>
        <dbReference type="Proteomes" id="UP000248745"/>
    </source>
</evidence>
<organism evidence="1 2">
    <name type="scientific">Taibaiella soli</name>
    <dbReference type="NCBI Taxonomy" id="1649169"/>
    <lineage>
        <taxon>Bacteria</taxon>
        <taxon>Pseudomonadati</taxon>
        <taxon>Bacteroidota</taxon>
        <taxon>Chitinophagia</taxon>
        <taxon>Chitinophagales</taxon>
        <taxon>Chitinophagaceae</taxon>
        <taxon>Taibaiella</taxon>
    </lineage>
</organism>
<name>A0A2W2AF95_9BACT</name>
<dbReference type="Gene3D" id="1.10.1740.10">
    <property type="match status" value="1"/>
</dbReference>
<dbReference type="EMBL" id="QKTW01000030">
    <property type="protein sequence ID" value="PZF70840.1"/>
    <property type="molecule type" value="Genomic_DNA"/>
</dbReference>
<evidence type="ECO:0000313" key="1">
    <source>
        <dbReference type="EMBL" id="PZF70840.1"/>
    </source>
</evidence>
<dbReference type="AlphaFoldDB" id="A0A2W2AF95"/>